<gene>
    <name evidence="1" type="ORF">LCGC14_1037110</name>
</gene>
<dbReference type="EMBL" id="LAZR01004249">
    <property type="protein sequence ID" value="KKN10390.1"/>
    <property type="molecule type" value="Genomic_DNA"/>
</dbReference>
<proteinExistence type="predicted"/>
<protein>
    <submittedName>
        <fullName evidence="1">Uncharacterized protein</fullName>
    </submittedName>
</protein>
<evidence type="ECO:0000313" key="1">
    <source>
        <dbReference type="EMBL" id="KKN10390.1"/>
    </source>
</evidence>
<comment type="caution">
    <text evidence="1">The sequence shown here is derived from an EMBL/GenBank/DDBJ whole genome shotgun (WGS) entry which is preliminary data.</text>
</comment>
<sequence length="84" mass="10109">MEVLELEVKYSKTIQEKQFEPVNFLAKMKVTTEWDKYDRESINERKNDWQYAFDEVVEQVQEAISEHLDLEKPKKHKRGQHGQG</sequence>
<accession>A0A0F9MSX8</accession>
<reference evidence="1" key="1">
    <citation type="journal article" date="2015" name="Nature">
        <title>Complex archaea that bridge the gap between prokaryotes and eukaryotes.</title>
        <authorList>
            <person name="Spang A."/>
            <person name="Saw J.H."/>
            <person name="Jorgensen S.L."/>
            <person name="Zaremba-Niedzwiedzka K."/>
            <person name="Martijn J."/>
            <person name="Lind A.E."/>
            <person name="van Eijk R."/>
            <person name="Schleper C."/>
            <person name="Guy L."/>
            <person name="Ettema T.J."/>
        </authorList>
    </citation>
    <scope>NUCLEOTIDE SEQUENCE</scope>
</reference>
<dbReference type="AlphaFoldDB" id="A0A0F9MSX8"/>
<name>A0A0F9MSX8_9ZZZZ</name>
<organism evidence="1">
    <name type="scientific">marine sediment metagenome</name>
    <dbReference type="NCBI Taxonomy" id="412755"/>
    <lineage>
        <taxon>unclassified sequences</taxon>
        <taxon>metagenomes</taxon>
        <taxon>ecological metagenomes</taxon>
    </lineage>
</organism>